<organism evidence="1">
    <name type="scientific">Renton virus</name>
    <dbReference type="NCBI Taxonomy" id="1888322"/>
    <lineage>
        <taxon>Viruses</taxon>
    </lineage>
</organism>
<proteinExistence type="predicted"/>
<name>A0A1B2RVP7_9VIRU</name>
<dbReference type="EMBL" id="KX580894">
    <property type="protein sequence ID" value="AOC55069.1"/>
    <property type="molecule type" value="Genomic_RNA"/>
</dbReference>
<sequence>MTSFGFTPSLFSPGYTKLGVPINRTPPITVGARFQIYSDSRLRSDKYTYTLSCIAECDTYSTNYISSVTSYAVTYDKTTFNPTNHGLIPTTSWKNVYMSTFDTSVSVQYLIVTVYITFTEWKRIGVKFDLSLTASGSSLVTNIALDDELGEDDDADDFSCLSDLFEEYTAESSPYQCIDTSPLSAEVSEVESDLDEC</sequence>
<accession>A0A1B2RVP7</accession>
<protein>
    <submittedName>
        <fullName evidence="1">ORF4</fullName>
    </submittedName>
</protein>
<reference evidence="1" key="1">
    <citation type="submission" date="2016-07" db="EMBL/GenBank/DDBJ databases">
        <authorList>
            <person name="Greninger A.L."/>
            <person name="Makhsous N."/>
            <person name="Shean R."/>
            <person name="Jerome K."/>
            <person name="Haman K."/>
        </authorList>
    </citation>
    <scope>NUCLEOTIDE SEQUENCE</scope>
    <source>
        <strain evidence="1">UW1</strain>
    </source>
</reference>
<evidence type="ECO:0000313" key="1">
    <source>
        <dbReference type="EMBL" id="AOC55069.1"/>
    </source>
</evidence>